<reference evidence="2" key="1">
    <citation type="submission" date="2025-08" db="UniProtKB">
        <authorList>
            <consortium name="Ensembl"/>
        </authorList>
    </citation>
    <scope>IDENTIFICATION</scope>
</reference>
<evidence type="ECO:0000259" key="1">
    <source>
        <dbReference type="PROSITE" id="PS50878"/>
    </source>
</evidence>
<accession>A0A8C1PNU2</accession>
<dbReference type="SUPFAM" id="SSF56672">
    <property type="entry name" value="DNA/RNA polymerases"/>
    <property type="match status" value="1"/>
</dbReference>
<evidence type="ECO:0000313" key="2">
    <source>
        <dbReference type="Ensembl" id="ENSCCRP00010109476.1"/>
    </source>
</evidence>
<evidence type="ECO:0000313" key="3">
    <source>
        <dbReference type="Proteomes" id="UP000694427"/>
    </source>
</evidence>
<dbReference type="Pfam" id="PF00078">
    <property type="entry name" value="RVT_1"/>
    <property type="match status" value="1"/>
</dbReference>
<keyword evidence="3" id="KW-1185">Reference proteome</keyword>
<dbReference type="Proteomes" id="UP000694427">
    <property type="component" value="Unplaced"/>
</dbReference>
<protein>
    <recommendedName>
        <fullName evidence="1">Reverse transcriptase domain-containing protein</fullName>
    </recommendedName>
</protein>
<proteinExistence type="predicted"/>
<dbReference type="InterPro" id="IPR043502">
    <property type="entry name" value="DNA/RNA_pol_sf"/>
</dbReference>
<sequence>MTLNATVTAIVNSSLASGIVPSSFKHAIIHPLLKKAYLDPAIHDNYRPISKLPFMSKILERVVYSQLYSYLNAFNILDTFQSGFRCLHSTESALLRVKNDILLSMDSGSPVVLVLLDLSAAFDTIDHDILLKRLECMVGIHGTTLQWFSSYLKERTFSVNMANFSSASSHLKCGVPQGSILGPLLFSLYMLPLSSIFQKYSISYHCYADDSQFYFPVSIDKNRASNNALNCFKDIKQWLANNFLQLNESKTEVLILGSSLSSQPGLVVELGPLASNIQDPVSNF</sequence>
<dbReference type="AlphaFoldDB" id="A0A8C1PNU2"/>
<dbReference type="PANTHER" id="PTHR33332">
    <property type="entry name" value="REVERSE TRANSCRIPTASE DOMAIN-CONTAINING PROTEIN"/>
    <property type="match status" value="1"/>
</dbReference>
<dbReference type="CDD" id="cd01650">
    <property type="entry name" value="RT_nLTR_like"/>
    <property type="match status" value="1"/>
</dbReference>
<organism evidence="2 3">
    <name type="scientific">Cyprinus carpio</name>
    <name type="common">Common carp</name>
    <dbReference type="NCBI Taxonomy" id="7962"/>
    <lineage>
        <taxon>Eukaryota</taxon>
        <taxon>Metazoa</taxon>
        <taxon>Chordata</taxon>
        <taxon>Craniata</taxon>
        <taxon>Vertebrata</taxon>
        <taxon>Euteleostomi</taxon>
        <taxon>Actinopterygii</taxon>
        <taxon>Neopterygii</taxon>
        <taxon>Teleostei</taxon>
        <taxon>Ostariophysi</taxon>
        <taxon>Cypriniformes</taxon>
        <taxon>Cyprinidae</taxon>
        <taxon>Cyprininae</taxon>
        <taxon>Cyprinus</taxon>
    </lineage>
</organism>
<feature type="domain" description="Reverse transcriptase" evidence="1">
    <location>
        <begin position="13"/>
        <end position="268"/>
    </location>
</feature>
<reference evidence="2" key="2">
    <citation type="submission" date="2025-09" db="UniProtKB">
        <authorList>
            <consortium name="Ensembl"/>
        </authorList>
    </citation>
    <scope>IDENTIFICATION</scope>
</reference>
<dbReference type="InterPro" id="IPR000477">
    <property type="entry name" value="RT_dom"/>
</dbReference>
<name>A0A8C1PNU2_CYPCA</name>
<dbReference type="PROSITE" id="PS50878">
    <property type="entry name" value="RT_POL"/>
    <property type="match status" value="1"/>
</dbReference>
<dbReference type="Ensembl" id="ENSCCRT00010121818.1">
    <property type="protein sequence ID" value="ENSCCRP00010109476.1"/>
    <property type="gene ID" value="ENSCCRG00010048280.1"/>
</dbReference>